<dbReference type="GO" id="GO:0043161">
    <property type="term" value="P:proteasome-mediated ubiquitin-dependent protein catabolic process"/>
    <property type="evidence" value="ECO:0007669"/>
    <property type="project" value="TreeGrafter"/>
</dbReference>
<dbReference type="OrthoDB" id="6062662at2759"/>
<dbReference type="SUPFAM" id="SSF101898">
    <property type="entry name" value="NHL repeat"/>
    <property type="match status" value="1"/>
</dbReference>
<dbReference type="PROSITE" id="PS51125">
    <property type="entry name" value="NHL"/>
    <property type="match status" value="2"/>
</dbReference>
<sequence length="155" mass="17836">MDSGDREQSKVVRYSGSTETQSIQWDDRGKPLYKSSEFSYLCENRNLDICVADGDARAVVVVSADGKFRFRYTGTRYLPWRSFYPVGITTDSRANILTSDRDNQRIHIIDQDGHFLRYIHKCGLKISWGLCVDSTNNIFVADWGTGKVKKIQYYN</sequence>
<feature type="repeat" description="NHL" evidence="2">
    <location>
        <begin position="128"/>
        <end position="154"/>
    </location>
</feature>
<evidence type="ECO:0000313" key="3">
    <source>
        <dbReference type="Proteomes" id="UP000694844"/>
    </source>
</evidence>
<keyword evidence="1" id="KW-0677">Repeat</keyword>
<dbReference type="GO" id="GO:0061630">
    <property type="term" value="F:ubiquitin protein ligase activity"/>
    <property type="evidence" value="ECO:0007669"/>
    <property type="project" value="TreeGrafter"/>
</dbReference>
<dbReference type="AlphaFoldDB" id="A0A8B8BYE6"/>
<evidence type="ECO:0000256" key="2">
    <source>
        <dbReference type="PROSITE-ProRule" id="PRU00504"/>
    </source>
</evidence>
<feature type="repeat" description="NHL" evidence="2">
    <location>
        <begin position="84"/>
        <end position="112"/>
    </location>
</feature>
<organism evidence="3 4">
    <name type="scientific">Crassostrea virginica</name>
    <name type="common">Eastern oyster</name>
    <dbReference type="NCBI Taxonomy" id="6565"/>
    <lineage>
        <taxon>Eukaryota</taxon>
        <taxon>Metazoa</taxon>
        <taxon>Spiralia</taxon>
        <taxon>Lophotrochozoa</taxon>
        <taxon>Mollusca</taxon>
        <taxon>Bivalvia</taxon>
        <taxon>Autobranchia</taxon>
        <taxon>Pteriomorphia</taxon>
        <taxon>Ostreida</taxon>
        <taxon>Ostreoidea</taxon>
        <taxon>Ostreidae</taxon>
        <taxon>Crassostrea</taxon>
    </lineage>
</organism>
<evidence type="ECO:0000256" key="1">
    <source>
        <dbReference type="ARBA" id="ARBA00022737"/>
    </source>
</evidence>
<keyword evidence="3" id="KW-1185">Reference proteome</keyword>
<dbReference type="RefSeq" id="XP_022307856.1">
    <property type="nucleotide sequence ID" value="XM_022452148.1"/>
</dbReference>
<gene>
    <name evidence="4" type="primary">LOC111113856</name>
</gene>
<dbReference type="GO" id="GO:0000209">
    <property type="term" value="P:protein polyubiquitination"/>
    <property type="evidence" value="ECO:0007669"/>
    <property type="project" value="TreeGrafter"/>
</dbReference>
<reference evidence="4" key="1">
    <citation type="submission" date="2025-08" db="UniProtKB">
        <authorList>
            <consortium name="RefSeq"/>
        </authorList>
    </citation>
    <scope>IDENTIFICATION</scope>
    <source>
        <tissue evidence="4">Whole sample</tissue>
    </source>
</reference>
<name>A0A8B8BYE6_CRAVI</name>
<dbReference type="GeneID" id="111113856"/>
<dbReference type="Gene3D" id="2.120.10.30">
    <property type="entry name" value="TolB, C-terminal domain"/>
    <property type="match status" value="1"/>
</dbReference>
<dbReference type="InterPro" id="IPR011042">
    <property type="entry name" value="6-blade_b-propeller_TolB-like"/>
</dbReference>
<dbReference type="PANTHER" id="PTHR24104">
    <property type="entry name" value="E3 UBIQUITIN-PROTEIN LIGASE NHLRC1-RELATED"/>
    <property type="match status" value="1"/>
</dbReference>
<dbReference type="GO" id="GO:0008270">
    <property type="term" value="F:zinc ion binding"/>
    <property type="evidence" value="ECO:0007669"/>
    <property type="project" value="UniProtKB-KW"/>
</dbReference>
<protein>
    <submittedName>
        <fullName evidence="4">Protein lin-41-like</fullName>
    </submittedName>
</protein>
<dbReference type="InterPro" id="IPR001258">
    <property type="entry name" value="NHL_repeat"/>
</dbReference>
<dbReference type="PANTHER" id="PTHR24104:SF25">
    <property type="entry name" value="PROTEIN LIN-41"/>
    <property type="match status" value="1"/>
</dbReference>
<proteinExistence type="predicted"/>
<dbReference type="KEGG" id="cvn:111113856"/>
<dbReference type="InterPro" id="IPR050952">
    <property type="entry name" value="TRIM-NHL_E3_ligases"/>
</dbReference>
<dbReference type="Proteomes" id="UP000694844">
    <property type="component" value="Chromosome 9"/>
</dbReference>
<evidence type="ECO:0000313" key="4">
    <source>
        <dbReference type="RefSeq" id="XP_022307856.1"/>
    </source>
</evidence>
<accession>A0A8B8BYE6</accession>